<keyword evidence="3" id="KW-1185">Reference proteome</keyword>
<dbReference type="AlphaFoldDB" id="A0A9W7FN44"/>
<evidence type="ECO:0000313" key="2">
    <source>
        <dbReference type="EMBL" id="GMI15016.1"/>
    </source>
</evidence>
<comment type="caution">
    <text evidence="2">The sequence shown here is derived from an EMBL/GenBank/DDBJ whole genome shotgun (WGS) entry which is preliminary data.</text>
</comment>
<sequence length="101" mass="10805">MSKSVASGESDSDSEGSILVASSSKSSKTKAGTAPLHVCTASYVTYHQFPEVCIHLIFDYVSYDPSTIFSVGLVNKTQLSLTNSGALFFARHISIKPAQEE</sequence>
<proteinExistence type="predicted"/>
<dbReference type="Proteomes" id="UP001165122">
    <property type="component" value="Unassembled WGS sequence"/>
</dbReference>
<evidence type="ECO:0000256" key="1">
    <source>
        <dbReference type="SAM" id="MobiDB-lite"/>
    </source>
</evidence>
<reference evidence="3" key="1">
    <citation type="journal article" date="2023" name="Commun. Biol.">
        <title>Genome analysis of Parmales, the sister group of diatoms, reveals the evolutionary specialization of diatoms from phago-mixotrophs to photoautotrophs.</title>
        <authorList>
            <person name="Ban H."/>
            <person name="Sato S."/>
            <person name="Yoshikawa S."/>
            <person name="Yamada K."/>
            <person name="Nakamura Y."/>
            <person name="Ichinomiya M."/>
            <person name="Sato N."/>
            <person name="Blanc-Mathieu R."/>
            <person name="Endo H."/>
            <person name="Kuwata A."/>
            <person name="Ogata H."/>
        </authorList>
    </citation>
    <scope>NUCLEOTIDE SEQUENCE [LARGE SCALE GENOMIC DNA]</scope>
    <source>
        <strain evidence="3">NIES 3700</strain>
    </source>
</reference>
<protein>
    <submittedName>
        <fullName evidence="2">Uncharacterized protein</fullName>
    </submittedName>
</protein>
<name>A0A9W7FN44_9STRA</name>
<feature type="region of interest" description="Disordered" evidence="1">
    <location>
        <begin position="1"/>
        <end position="32"/>
    </location>
</feature>
<accession>A0A9W7FN44</accession>
<gene>
    <name evidence="2" type="ORF">TrLO_g2611</name>
</gene>
<organism evidence="2 3">
    <name type="scientific">Triparma laevis f. longispina</name>
    <dbReference type="NCBI Taxonomy" id="1714387"/>
    <lineage>
        <taxon>Eukaryota</taxon>
        <taxon>Sar</taxon>
        <taxon>Stramenopiles</taxon>
        <taxon>Ochrophyta</taxon>
        <taxon>Bolidophyceae</taxon>
        <taxon>Parmales</taxon>
        <taxon>Triparmaceae</taxon>
        <taxon>Triparma</taxon>
    </lineage>
</organism>
<feature type="compositionally biased region" description="Low complexity" evidence="1">
    <location>
        <begin position="15"/>
        <end position="32"/>
    </location>
</feature>
<dbReference type="EMBL" id="BRXW01000223">
    <property type="protein sequence ID" value="GMI15016.1"/>
    <property type="molecule type" value="Genomic_DNA"/>
</dbReference>
<evidence type="ECO:0000313" key="3">
    <source>
        <dbReference type="Proteomes" id="UP001165122"/>
    </source>
</evidence>